<dbReference type="OrthoDB" id="624477at2759"/>
<evidence type="ECO:0000313" key="2">
    <source>
        <dbReference type="Proteomes" id="UP000504607"/>
    </source>
</evidence>
<sequence>MKFIIQDDQTNSDNDIQEETNERDHGTQEFPPSAYQPSANPCGQSSLLGRTPASRLDAGGSGSIAFPMPNKFTSIRPSHRGSFPPRPAVGHSRDQPITIDDDDDEPLFLYERPQPPPIFAHHARFGLKRKRDQNESIPYHPQRPPQYARLSADSNDTIPEPLGYKCQLCNIDLAFRPRRSSSDPVPVHVVLPCGHCYHSSCFEEVHGCVGKDEIPPCFRCSQGMVAEMI</sequence>
<dbReference type="RefSeq" id="XP_029117179.1">
    <property type="nucleotide sequence ID" value="XM_029261346.1"/>
</dbReference>
<protein>
    <submittedName>
        <fullName evidence="3 4">Uncharacterized protein LOC105033517 isoform X1</fullName>
    </submittedName>
</protein>
<evidence type="ECO:0000313" key="4">
    <source>
        <dbReference type="RefSeq" id="XP_029117179.1"/>
    </source>
</evidence>
<organism evidence="2 3">
    <name type="scientific">Elaeis guineensis var. tenera</name>
    <name type="common">Oil palm</name>
    <dbReference type="NCBI Taxonomy" id="51953"/>
    <lineage>
        <taxon>Eukaryota</taxon>
        <taxon>Viridiplantae</taxon>
        <taxon>Streptophyta</taxon>
        <taxon>Embryophyta</taxon>
        <taxon>Tracheophyta</taxon>
        <taxon>Spermatophyta</taxon>
        <taxon>Magnoliopsida</taxon>
        <taxon>Liliopsida</taxon>
        <taxon>Arecaceae</taxon>
        <taxon>Arecoideae</taxon>
        <taxon>Cocoseae</taxon>
        <taxon>Elaeidinae</taxon>
        <taxon>Elaeis</taxon>
    </lineage>
</organism>
<dbReference type="PANTHER" id="PTHR31150:SF32">
    <property type="entry name" value="RING_U-BOX SUPERFAMILY PROTEIN"/>
    <property type="match status" value="1"/>
</dbReference>
<accession>A0A6I9QCZ7</accession>
<name>A0A6I9QCZ7_ELAGV</name>
<proteinExistence type="predicted"/>
<reference evidence="3 4" key="1">
    <citation type="submission" date="2025-04" db="UniProtKB">
        <authorList>
            <consortium name="RefSeq"/>
        </authorList>
    </citation>
    <scope>IDENTIFICATION</scope>
</reference>
<dbReference type="PANTHER" id="PTHR31150">
    <property type="entry name" value="EXPRESSED PROTEIN"/>
    <property type="match status" value="1"/>
</dbReference>
<keyword evidence="2" id="KW-1185">Reference proteome</keyword>
<dbReference type="AlphaFoldDB" id="A0A6I9QCZ7"/>
<feature type="region of interest" description="Disordered" evidence="1">
    <location>
        <begin position="1"/>
        <end position="101"/>
    </location>
</feature>
<gene>
    <name evidence="3 4" type="primary">LOC105033517</name>
</gene>
<evidence type="ECO:0000313" key="3">
    <source>
        <dbReference type="RefSeq" id="XP_010906673.1"/>
    </source>
</evidence>
<feature type="compositionally biased region" description="Polar residues" evidence="1">
    <location>
        <begin position="35"/>
        <end position="48"/>
    </location>
</feature>
<dbReference type="Proteomes" id="UP000504607">
    <property type="component" value="Unplaced"/>
</dbReference>
<dbReference type="RefSeq" id="XP_010906673.1">
    <property type="nucleotide sequence ID" value="XM_010908371.2"/>
</dbReference>
<evidence type="ECO:0000256" key="1">
    <source>
        <dbReference type="SAM" id="MobiDB-lite"/>
    </source>
</evidence>